<dbReference type="OrthoDB" id="1367865at2759"/>
<feature type="region of interest" description="Disordered" evidence="6">
    <location>
        <begin position="187"/>
        <end position="208"/>
    </location>
</feature>
<feature type="repeat" description="WD" evidence="5">
    <location>
        <begin position="369"/>
        <end position="410"/>
    </location>
</feature>
<dbReference type="InterPro" id="IPR036322">
    <property type="entry name" value="WD40_repeat_dom_sf"/>
</dbReference>
<keyword evidence="2 5" id="KW-0853">WD repeat</keyword>
<dbReference type="Proteomes" id="UP000245699">
    <property type="component" value="Unassembled WGS sequence"/>
</dbReference>
<feature type="repeat" description="WD" evidence="5">
    <location>
        <begin position="580"/>
        <end position="621"/>
    </location>
</feature>
<feature type="repeat" description="WD" evidence="5">
    <location>
        <begin position="535"/>
        <end position="578"/>
    </location>
</feature>
<dbReference type="AlphaFoldDB" id="A0A2T9YHP9"/>
<dbReference type="CDD" id="cd00200">
    <property type="entry name" value="WD40"/>
    <property type="match status" value="1"/>
</dbReference>
<dbReference type="SMART" id="SM00667">
    <property type="entry name" value="LisH"/>
    <property type="match status" value="1"/>
</dbReference>
<keyword evidence="3" id="KW-0677">Repeat</keyword>
<evidence type="ECO:0000313" key="8">
    <source>
        <dbReference type="Proteomes" id="UP000245699"/>
    </source>
</evidence>
<feature type="repeat" description="WD" evidence="5">
    <location>
        <begin position="335"/>
        <end position="362"/>
    </location>
</feature>
<dbReference type="InterPro" id="IPR020472">
    <property type="entry name" value="WD40_PAC1"/>
</dbReference>
<dbReference type="GO" id="GO:0006357">
    <property type="term" value="P:regulation of transcription by RNA polymerase II"/>
    <property type="evidence" value="ECO:0007669"/>
    <property type="project" value="TreeGrafter"/>
</dbReference>
<dbReference type="STRING" id="61424.A0A2T9YHP9"/>
<evidence type="ECO:0000256" key="3">
    <source>
        <dbReference type="ARBA" id="ARBA00022737"/>
    </source>
</evidence>
<evidence type="ECO:0000256" key="4">
    <source>
        <dbReference type="ARBA" id="ARBA00023242"/>
    </source>
</evidence>
<evidence type="ECO:0000256" key="6">
    <source>
        <dbReference type="SAM" id="MobiDB-lite"/>
    </source>
</evidence>
<dbReference type="GO" id="GO:0003714">
    <property type="term" value="F:transcription corepressor activity"/>
    <property type="evidence" value="ECO:0007669"/>
    <property type="project" value="InterPro"/>
</dbReference>
<evidence type="ECO:0000256" key="1">
    <source>
        <dbReference type="ARBA" id="ARBA00004123"/>
    </source>
</evidence>
<sequence length="655" mass="72819">MGFSSDEINYLVYRYLRESGFLHSSYTFRYESQLNLREEAYNVEPGRLIRLLQRGILYLEAEKKIEKSIQHLEAVNDNQVSFGDLKEIKSVTKSSYPKTTSHSESLTKQNNLEDSEKKVSKDSVRNPIARKEKQLVQNDKGIAIEEALSKRANTNSSFNTEENEDEQYMSIDIINNENESEKNIDQPIEKDDNAGKQDELPLVSGNVNDDSDTMDIDLVGIDNSKLTLKRSEIDQLNPKDQIRKKKPKTFGQITNLKGHNSSAFVSAWNPAIPNVLASGAGDGTARIWNLSSSDTKSKYVTTDIDNKPIILRHSTELSTSEIDNTELNGEENVDITTLAWNTSGTMLATGCFDGHARIWTVKGELLKSFEDQGAPIISLKWSPSSNYLLTGSLDGVAILWDVEKSSIVSRFEAHSGGILDVAWCNDSIFATCSSDRTILVWSIYDSMKPVRRLVGHQGDINCIGWHSSGKYLASGSDDGTAKIYLFSPELLNELSNNEKFIEKVEVDEKINEENNIVGEKGKVGGVKEETPYYNLEGHEQQVYVVEWLPGTENAVLATGSFDGSVRVWDVGNGGDLIRTLRAHNDPIHSIAFSHDGRHLITGSFDCFVNLWNLRNGLLLRSFMADDGIYDVDFSSAGRIAACVANGSVVILDSKA</sequence>
<organism evidence="7 8">
    <name type="scientific">Furculomyces boomerangus</name>
    <dbReference type="NCBI Taxonomy" id="61424"/>
    <lineage>
        <taxon>Eukaryota</taxon>
        <taxon>Fungi</taxon>
        <taxon>Fungi incertae sedis</taxon>
        <taxon>Zoopagomycota</taxon>
        <taxon>Kickxellomycotina</taxon>
        <taxon>Harpellomycetes</taxon>
        <taxon>Harpellales</taxon>
        <taxon>Harpellaceae</taxon>
        <taxon>Furculomyces</taxon>
    </lineage>
</organism>
<dbReference type="Gene3D" id="1.20.960.30">
    <property type="match status" value="1"/>
</dbReference>
<protein>
    <recommendedName>
        <fullName evidence="9">LisH domain-containing protein</fullName>
    </recommendedName>
</protein>
<dbReference type="GO" id="GO:0000118">
    <property type="term" value="C:histone deacetylase complex"/>
    <property type="evidence" value="ECO:0007669"/>
    <property type="project" value="TreeGrafter"/>
</dbReference>
<proteinExistence type="predicted"/>
<feature type="repeat" description="WD" evidence="5">
    <location>
        <begin position="453"/>
        <end position="484"/>
    </location>
</feature>
<feature type="repeat" description="WD" evidence="5">
    <location>
        <begin position="256"/>
        <end position="298"/>
    </location>
</feature>
<keyword evidence="8" id="KW-1185">Reference proteome</keyword>
<comment type="caution">
    <text evidence="7">The sequence shown here is derived from an EMBL/GenBank/DDBJ whole genome shotgun (WGS) entry which is preliminary data.</text>
</comment>
<keyword evidence="4" id="KW-0539">Nucleus</keyword>
<dbReference type="InterPro" id="IPR001680">
    <property type="entry name" value="WD40_rpt"/>
</dbReference>
<dbReference type="PROSITE" id="PS50896">
    <property type="entry name" value="LISH"/>
    <property type="match status" value="1"/>
</dbReference>
<feature type="repeat" description="WD" evidence="5">
    <location>
        <begin position="411"/>
        <end position="443"/>
    </location>
</feature>
<dbReference type="PROSITE" id="PS50082">
    <property type="entry name" value="WD_REPEATS_2"/>
    <property type="match status" value="7"/>
</dbReference>
<dbReference type="EMBL" id="MBFT01000395">
    <property type="protein sequence ID" value="PVU91850.1"/>
    <property type="molecule type" value="Genomic_DNA"/>
</dbReference>
<evidence type="ECO:0000256" key="2">
    <source>
        <dbReference type="ARBA" id="ARBA00022574"/>
    </source>
</evidence>
<gene>
    <name evidence="7" type="ORF">BB559_003954</name>
</gene>
<accession>A0A2T9YHP9</accession>
<dbReference type="PANTHER" id="PTHR22846">
    <property type="entry name" value="WD40 REPEAT PROTEIN"/>
    <property type="match status" value="1"/>
</dbReference>
<dbReference type="Pfam" id="PF08513">
    <property type="entry name" value="LisH"/>
    <property type="match status" value="1"/>
</dbReference>
<dbReference type="InterPro" id="IPR006594">
    <property type="entry name" value="LisH"/>
</dbReference>
<dbReference type="PROSITE" id="PS50294">
    <property type="entry name" value="WD_REPEATS_REGION"/>
    <property type="match status" value="6"/>
</dbReference>
<dbReference type="Pfam" id="PF00400">
    <property type="entry name" value="WD40"/>
    <property type="match status" value="7"/>
</dbReference>
<dbReference type="SUPFAM" id="SSF50978">
    <property type="entry name" value="WD40 repeat-like"/>
    <property type="match status" value="2"/>
</dbReference>
<dbReference type="SMART" id="SM00320">
    <property type="entry name" value="WD40"/>
    <property type="match status" value="8"/>
</dbReference>
<dbReference type="InterPro" id="IPR015943">
    <property type="entry name" value="WD40/YVTN_repeat-like_dom_sf"/>
</dbReference>
<dbReference type="InterPro" id="IPR019775">
    <property type="entry name" value="WD40_repeat_CS"/>
</dbReference>
<dbReference type="InterPro" id="IPR045183">
    <property type="entry name" value="Ebi-like"/>
</dbReference>
<evidence type="ECO:0000256" key="5">
    <source>
        <dbReference type="PROSITE-ProRule" id="PRU00221"/>
    </source>
</evidence>
<evidence type="ECO:0008006" key="9">
    <source>
        <dbReference type="Google" id="ProtNLM"/>
    </source>
</evidence>
<dbReference type="PANTHER" id="PTHR22846:SF2">
    <property type="entry name" value="F-BOX-LIKE_WD REPEAT-CONTAINING PROTEIN EBI"/>
    <property type="match status" value="1"/>
</dbReference>
<feature type="compositionally biased region" description="Basic and acidic residues" evidence="6">
    <location>
        <begin position="187"/>
        <end position="199"/>
    </location>
</feature>
<dbReference type="Gene3D" id="2.130.10.10">
    <property type="entry name" value="YVTN repeat-like/Quinoprotein amine dehydrogenase"/>
    <property type="match status" value="1"/>
</dbReference>
<comment type="subcellular location">
    <subcellularLocation>
        <location evidence="1">Nucleus</location>
    </subcellularLocation>
</comment>
<dbReference type="PRINTS" id="PR00320">
    <property type="entry name" value="GPROTEINBRPT"/>
</dbReference>
<feature type="compositionally biased region" description="Basic and acidic residues" evidence="6">
    <location>
        <begin position="114"/>
        <end position="131"/>
    </location>
</feature>
<dbReference type="PROSITE" id="PS00678">
    <property type="entry name" value="WD_REPEATS_1"/>
    <property type="match status" value="4"/>
</dbReference>
<evidence type="ECO:0000313" key="7">
    <source>
        <dbReference type="EMBL" id="PVU91850.1"/>
    </source>
</evidence>
<reference evidence="7 8" key="1">
    <citation type="journal article" date="2018" name="MBio">
        <title>Comparative Genomics Reveals the Core Gene Toolbox for the Fungus-Insect Symbiosis.</title>
        <authorList>
            <person name="Wang Y."/>
            <person name="Stata M."/>
            <person name="Wang W."/>
            <person name="Stajich J.E."/>
            <person name="White M.M."/>
            <person name="Moncalvo J.M."/>
        </authorList>
    </citation>
    <scope>NUCLEOTIDE SEQUENCE [LARGE SCALE GENOMIC DNA]</scope>
    <source>
        <strain evidence="7 8">AUS-77-4</strain>
    </source>
</reference>
<feature type="region of interest" description="Disordered" evidence="6">
    <location>
        <begin position="93"/>
        <end position="131"/>
    </location>
</feature>
<name>A0A2T9YHP9_9FUNG</name>
<feature type="compositionally biased region" description="Polar residues" evidence="6">
    <location>
        <begin position="93"/>
        <end position="112"/>
    </location>
</feature>